<sequence length="114" mass="12535">MVHEFVENYVKNARLGIGGIVAYLQQPESPLFPSKSNRSLDSTKGGIKWARAALLQIGVQNEQDPKLFSFTLAATREAFSDFGSITMPNDEEDSTLSKDSATHIGHSVKTAERH</sequence>
<gene>
    <name evidence="2" type="ORF">TCAL_16384</name>
</gene>
<comment type="caution">
    <text evidence="2">The sequence shown here is derived from an EMBL/GenBank/DDBJ whole genome shotgun (WGS) entry which is preliminary data.</text>
</comment>
<organism evidence="2 3">
    <name type="scientific">Tigriopus californicus</name>
    <name type="common">Marine copepod</name>
    <dbReference type="NCBI Taxonomy" id="6832"/>
    <lineage>
        <taxon>Eukaryota</taxon>
        <taxon>Metazoa</taxon>
        <taxon>Ecdysozoa</taxon>
        <taxon>Arthropoda</taxon>
        <taxon>Crustacea</taxon>
        <taxon>Multicrustacea</taxon>
        <taxon>Hexanauplia</taxon>
        <taxon>Copepoda</taxon>
        <taxon>Harpacticoida</taxon>
        <taxon>Harpacticidae</taxon>
        <taxon>Tigriopus</taxon>
    </lineage>
</organism>
<accession>A0A553NZQ8</accession>
<proteinExistence type="predicted"/>
<evidence type="ECO:0000256" key="1">
    <source>
        <dbReference type="SAM" id="MobiDB-lite"/>
    </source>
</evidence>
<dbReference type="Proteomes" id="UP000318571">
    <property type="component" value="Chromosome 9"/>
</dbReference>
<feature type="region of interest" description="Disordered" evidence="1">
    <location>
        <begin position="83"/>
        <end position="114"/>
    </location>
</feature>
<protein>
    <submittedName>
        <fullName evidence="2">Uncharacterized protein</fullName>
    </submittedName>
</protein>
<keyword evidence="3" id="KW-1185">Reference proteome</keyword>
<evidence type="ECO:0000313" key="3">
    <source>
        <dbReference type="Proteomes" id="UP000318571"/>
    </source>
</evidence>
<reference evidence="2 3" key="1">
    <citation type="journal article" date="2018" name="Nat. Ecol. Evol.">
        <title>Genomic signatures of mitonuclear coevolution across populations of Tigriopus californicus.</title>
        <authorList>
            <person name="Barreto F.S."/>
            <person name="Watson E.T."/>
            <person name="Lima T.G."/>
            <person name="Willett C.S."/>
            <person name="Edmands S."/>
            <person name="Li W."/>
            <person name="Burton R.S."/>
        </authorList>
    </citation>
    <scope>NUCLEOTIDE SEQUENCE [LARGE SCALE GENOMIC DNA]</scope>
    <source>
        <strain evidence="2 3">San Diego</strain>
    </source>
</reference>
<name>A0A553NZQ8_TIGCA</name>
<dbReference type="AlphaFoldDB" id="A0A553NZQ8"/>
<evidence type="ECO:0000313" key="2">
    <source>
        <dbReference type="EMBL" id="TRY70923.1"/>
    </source>
</evidence>
<dbReference type="EMBL" id="VCGU01000009">
    <property type="protein sequence ID" value="TRY70923.1"/>
    <property type="molecule type" value="Genomic_DNA"/>
</dbReference>